<feature type="non-terminal residue" evidence="1">
    <location>
        <position position="79"/>
    </location>
</feature>
<comment type="caution">
    <text evidence="1">The sequence shown here is derived from an EMBL/GenBank/DDBJ whole genome shotgun (WGS) entry which is preliminary data.</text>
</comment>
<organism evidence="1 2">
    <name type="scientific">Penicillium hordei</name>
    <dbReference type="NCBI Taxonomy" id="40994"/>
    <lineage>
        <taxon>Eukaryota</taxon>
        <taxon>Fungi</taxon>
        <taxon>Dikarya</taxon>
        <taxon>Ascomycota</taxon>
        <taxon>Pezizomycotina</taxon>
        <taxon>Eurotiomycetes</taxon>
        <taxon>Eurotiomycetidae</taxon>
        <taxon>Eurotiales</taxon>
        <taxon>Aspergillaceae</taxon>
        <taxon>Penicillium</taxon>
    </lineage>
</organism>
<evidence type="ECO:0000313" key="2">
    <source>
        <dbReference type="Proteomes" id="UP001213799"/>
    </source>
</evidence>
<dbReference type="RefSeq" id="XP_056752181.1">
    <property type="nucleotide sequence ID" value="XM_056896396.1"/>
</dbReference>
<protein>
    <submittedName>
        <fullName evidence="1">Uncharacterized protein</fullName>
    </submittedName>
</protein>
<evidence type="ECO:0000313" key="1">
    <source>
        <dbReference type="EMBL" id="KAJ5602383.1"/>
    </source>
</evidence>
<keyword evidence="2" id="KW-1185">Reference proteome</keyword>
<name>A0AAD6E5K3_9EURO</name>
<reference evidence="1" key="2">
    <citation type="submission" date="2023-01" db="EMBL/GenBank/DDBJ databases">
        <authorList>
            <person name="Petersen C."/>
        </authorList>
    </citation>
    <scope>NUCLEOTIDE SEQUENCE</scope>
    <source>
        <strain evidence="1">IBT 12815</strain>
    </source>
</reference>
<dbReference type="EMBL" id="JAQJAE010000003">
    <property type="protein sequence ID" value="KAJ5602383.1"/>
    <property type="molecule type" value="Genomic_DNA"/>
</dbReference>
<accession>A0AAD6E5K3</accession>
<reference evidence="1" key="1">
    <citation type="journal article" date="2023" name="IMA Fungus">
        <title>Comparative genomic study of the Penicillium genus elucidates a diverse pangenome and 15 lateral gene transfer events.</title>
        <authorList>
            <person name="Petersen C."/>
            <person name="Sorensen T."/>
            <person name="Nielsen M.R."/>
            <person name="Sondergaard T.E."/>
            <person name="Sorensen J.L."/>
            <person name="Fitzpatrick D.A."/>
            <person name="Frisvad J.C."/>
            <person name="Nielsen K.L."/>
        </authorList>
    </citation>
    <scope>NUCLEOTIDE SEQUENCE</scope>
    <source>
        <strain evidence="1">IBT 12815</strain>
    </source>
</reference>
<dbReference type="GeneID" id="81586638"/>
<gene>
    <name evidence="1" type="ORF">N7537_005339</name>
</gene>
<proteinExistence type="predicted"/>
<dbReference type="Proteomes" id="UP001213799">
    <property type="component" value="Unassembled WGS sequence"/>
</dbReference>
<sequence>CHRECDYLHLVEFPSNSRKVLTLKLRKAWLRIVKEKRGRVGLCGDRDLAAEIASFENSRSVAPVVQSSMRRSQTTMQEM</sequence>
<dbReference type="AlphaFoldDB" id="A0AAD6E5K3"/>